<dbReference type="EMBL" id="JACVQF010000187">
    <property type="protein sequence ID" value="MBD0420438.1"/>
    <property type="molecule type" value="Genomic_DNA"/>
</dbReference>
<protein>
    <submittedName>
        <fullName evidence="2">Transposase</fullName>
    </submittedName>
</protein>
<dbReference type="Pfam" id="PF13546">
    <property type="entry name" value="DDE_5"/>
    <property type="match status" value="1"/>
</dbReference>
<comment type="caution">
    <text evidence="2">The sequence shown here is derived from an EMBL/GenBank/DDBJ whole genome shotgun (WGS) entry which is preliminary data.</text>
</comment>
<accession>A0A926L5F2</accession>
<gene>
    <name evidence="2" type="ORF">H0H10_15005</name>
</gene>
<sequence length="401" mass="44007">MTAHDSPSTPESGPARSISSFTHELFGHLPRADQRRWAQAYLQGLLTTGGKKSVRRLAASVSASPTAFQSLQQFINASPWDWAPARQELMRWVEERAVPRAWLIGLAVMPKRGDRSVGVHRRFVHAAGRTINCQVGIGGFLSTASGDFPVDWQLLLPGQWCQDEDLRQRTRIPDGARRRHAWAYVLDLVQSVAARTAHAAVPVVADMTELSEAGALVNGLGRAGHGFVLAVPGSLRVVPATKLPTALGRAGQEAQRPLTAQRFLHLVGWQHPHIAPAGTSGGGHHVRIHSAVARLPTPDRHDQSYRLFTEGRPGKQTPGRIWITNLMNLRVDELLALTRLETRTAATLRTLAEDFGLLDFEGRSFPGWHHHMTLVSAAYAYRLLAETDGDPYGTLLGERIA</sequence>
<name>A0A926L5F2_9ACTN</name>
<evidence type="ECO:0000259" key="1">
    <source>
        <dbReference type="Pfam" id="PF13546"/>
    </source>
</evidence>
<organism evidence="2 3">
    <name type="scientific">Streptomyces griseicoloratus</name>
    <dbReference type="NCBI Taxonomy" id="2752516"/>
    <lineage>
        <taxon>Bacteria</taxon>
        <taxon>Bacillati</taxon>
        <taxon>Actinomycetota</taxon>
        <taxon>Actinomycetes</taxon>
        <taxon>Kitasatosporales</taxon>
        <taxon>Streptomycetaceae</taxon>
        <taxon>Streptomyces</taxon>
    </lineage>
</organism>
<keyword evidence="3" id="KW-1185">Reference proteome</keyword>
<reference evidence="2" key="2">
    <citation type="submission" date="2020-09" db="EMBL/GenBank/DDBJ databases">
        <authorList>
            <person name="Luo X."/>
        </authorList>
    </citation>
    <scope>NUCLEOTIDE SEQUENCE</scope>
    <source>
        <strain evidence="2">TRM S81-3</strain>
    </source>
</reference>
<proteinExistence type="predicted"/>
<dbReference type="PANTHER" id="PTHR33627:SF1">
    <property type="entry name" value="TRANSPOSASE"/>
    <property type="match status" value="1"/>
</dbReference>
<feature type="domain" description="Transposase IS701-like DDE" evidence="1">
    <location>
        <begin position="24"/>
        <end position="270"/>
    </location>
</feature>
<dbReference type="InterPro" id="IPR039365">
    <property type="entry name" value="IS701-like"/>
</dbReference>
<evidence type="ECO:0000313" key="3">
    <source>
        <dbReference type="Proteomes" id="UP000621210"/>
    </source>
</evidence>
<dbReference type="PANTHER" id="PTHR33627">
    <property type="entry name" value="TRANSPOSASE"/>
    <property type="match status" value="1"/>
</dbReference>
<dbReference type="RefSeq" id="WP_188181422.1">
    <property type="nucleotide sequence ID" value="NZ_JACVQF010000187.1"/>
</dbReference>
<dbReference type="InterPro" id="IPR038721">
    <property type="entry name" value="IS701-like_DDE_dom"/>
</dbReference>
<dbReference type="Proteomes" id="UP000621210">
    <property type="component" value="Unassembled WGS sequence"/>
</dbReference>
<reference evidence="2" key="1">
    <citation type="submission" date="2020-09" db="EMBL/GenBank/DDBJ databases">
        <title>Streptomyces grisecoloratus sp. nov., isolated from cotton soil.</title>
        <authorList>
            <person name="Xing L."/>
        </authorList>
    </citation>
    <scope>NUCLEOTIDE SEQUENCE</scope>
    <source>
        <strain evidence="2">TRM S81-3</strain>
    </source>
</reference>
<evidence type="ECO:0000313" key="2">
    <source>
        <dbReference type="EMBL" id="MBD0420438.1"/>
    </source>
</evidence>
<dbReference type="AlphaFoldDB" id="A0A926L5F2"/>